<reference evidence="1" key="1">
    <citation type="submission" date="2023-03" db="EMBL/GenBank/DDBJ databases">
        <authorList>
            <person name="Cremers G."/>
            <person name="Picone N."/>
        </authorList>
    </citation>
    <scope>NUCLEOTIDE SEQUENCE</scope>
    <source>
        <strain evidence="1">Sample_alias</strain>
    </source>
</reference>
<gene>
    <name evidence="1" type="ORF">MFUM_1911</name>
</gene>
<evidence type="ECO:0000313" key="2">
    <source>
        <dbReference type="Proteomes" id="UP001161497"/>
    </source>
</evidence>
<sequence>MGIKLEALLEQKFQKKQSLFPFSITSHLNLHEPMIDLKINRNRHGTRKDFFFVPIRINLR</sequence>
<organism evidence="1 2">
    <name type="scientific">Candidatus Methylacidiphilum fumarolicum</name>
    <dbReference type="NCBI Taxonomy" id="591154"/>
    <lineage>
        <taxon>Bacteria</taxon>
        <taxon>Pseudomonadati</taxon>
        <taxon>Verrucomicrobiota</taxon>
        <taxon>Methylacidiphilae</taxon>
        <taxon>Methylacidiphilales</taxon>
        <taxon>Methylacidiphilaceae</taxon>
        <taxon>Methylacidiphilum (ex Ratnadevi et al. 2023)</taxon>
    </lineage>
</organism>
<proteinExistence type="predicted"/>
<protein>
    <submittedName>
        <fullName evidence="1">Uncharacterized protein</fullName>
    </submittedName>
</protein>
<keyword evidence="2" id="KW-1185">Reference proteome</keyword>
<accession>A0ABM9IFA5</accession>
<name>A0ABM9IFA5_9BACT</name>
<evidence type="ECO:0000313" key="1">
    <source>
        <dbReference type="EMBL" id="CAI9086233.1"/>
    </source>
</evidence>
<dbReference type="Proteomes" id="UP001161497">
    <property type="component" value="Chromosome"/>
</dbReference>
<dbReference type="EMBL" id="OX458932">
    <property type="protein sequence ID" value="CAI9086233.1"/>
    <property type="molecule type" value="Genomic_DNA"/>
</dbReference>